<proteinExistence type="predicted"/>
<reference evidence="1 2" key="1">
    <citation type="submission" date="2017-04" db="EMBL/GenBank/DDBJ databases">
        <title>The complete genome sequence of Streptomyces albolongus YIM 101047, the producer of novel bafilomycins and novel odoriferous sesquiterpenoids.</title>
        <authorList>
            <person name="Yin M."/>
            <person name="Jiang Y."/>
        </authorList>
    </citation>
    <scope>NUCLEOTIDE SEQUENCE [LARGE SCALE GENOMIC DNA]</scope>
    <source>
        <strain evidence="1 2">YIM 101047</strain>
    </source>
</reference>
<dbReference type="InterPro" id="IPR003386">
    <property type="entry name" value="LACT/PDAT_acylTrfase"/>
</dbReference>
<evidence type="ECO:0000313" key="2">
    <source>
        <dbReference type="Proteomes" id="UP000192251"/>
    </source>
</evidence>
<gene>
    <name evidence="1" type="ORF">B7C62_02520</name>
</gene>
<organism evidence="1 2">
    <name type="scientific">Kitasatospora albolonga</name>
    <dbReference type="NCBI Taxonomy" id="68173"/>
    <lineage>
        <taxon>Bacteria</taxon>
        <taxon>Bacillati</taxon>
        <taxon>Actinomycetota</taxon>
        <taxon>Actinomycetes</taxon>
        <taxon>Kitasatosporales</taxon>
        <taxon>Streptomycetaceae</taxon>
        <taxon>Kitasatospora</taxon>
    </lineage>
</organism>
<dbReference type="EMBL" id="CP020563">
    <property type="protein sequence ID" value="ARF71253.1"/>
    <property type="molecule type" value="Genomic_DNA"/>
</dbReference>
<dbReference type="SUPFAM" id="SSF53474">
    <property type="entry name" value="alpha/beta-Hydrolases"/>
    <property type="match status" value="1"/>
</dbReference>
<dbReference type="Proteomes" id="UP000192251">
    <property type="component" value="Chromosome"/>
</dbReference>
<keyword evidence="2" id="KW-1185">Reference proteome</keyword>
<evidence type="ECO:0008006" key="3">
    <source>
        <dbReference type="Google" id="ProtNLM"/>
    </source>
</evidence>
<evidence type="ECO:0000313" key="1">
    <source>
        <dbReference type="EMBL" id="ARF71253.1"/>
    </source>
</evidence>
<sequence>MKPPDGIGLPFVRSDATHDAVLVIPGIMGTRLAEAATGKELWGMRKAAEYAGRWDLEGGMDALALSPAEREGRFGRIVPKGIIRTPSWAPLLGGVEPYDRLLKRLRTVVVHPDAIAEFGYDWRLPTEYNAGRLAEKIERHLAFWREHKESKAARPFVPDGRPPGMVLIAHSMGGLVAAAASLIPGAMADVRAVLTLGSPFHGAVKAVQVLSAGRGLPGLPRKNLRRLARTLPGIHDLLPSYRCLVVGDDVVPLDAAAVESLGGDRELAQRSFDLHARLRTAVLPGHRIVQGTAQRTLQSLRISAGEAEFLRVGFTRHSDGALVRDPVSGAPVTTDHGGDGTVFRHAASHGDVTAIPVAQQHTALPRTGSVIDVACGMLTGAAHSGAHLAGGDLGLEVPDTVGAGEPFEILARTRRHRDVTFTVEDPYAPEPRARVMGSRMERVRGEEDLWRARATLPSPGLYRIGAGSGGDPVTRLVMVV</sequence>
<dbReference type="RefSeq" id="WP_084744644.1">
    <property type="nucleotide sequence ID" value="NZ_CP020563.1"/>
</dbReference>
<dbReference type="KEGG" id="kab:B7C62_02520"/>
<accession>A0ABC8BMQ8</accession>
<dbReference type="Pfam" id="PF02450">
    <property type="entry name" value="LCAT"/>
    <property type="match status" value="1"/>
</dbReference>
<dbReference type="InterPro" id="IPR029058">
    <property type="entry name" value="AB_hydrolase_fold"/>
</dbReference>
<protein>
    <recommendedName>
        <fullName evidence="3">Lecithin:cholesterol acyltransferase</fullName>
    </recommendedName>
</protein>
<name>A0ABC8BMQ8_9ACTN</name>
<dbReference type="AlphaFoldDB" id="A0ABC8BMQ8"/>
<dbReference type="Gene3D" id="3.40.50.1820">
    <property type="entry name" value="alpha/beta hydrolase"/>
    <property type="match status" value="1"/>
</dbReference>